<proteinExistence type="inferred from homology"/>
<dbReference type="EC" id="3.4.24.-" evidence="7"/>
<feature type="compositionally biased region" description="Low complexity" evidence="8">
    <location>
        <begin position="246"/>
        <end position="259"/>
    </location>
</feature>
<keyword evidence="1 7" id="KW-0645">Protease</keyword>
<comment type="cofactor">
    <cofactor evidence="6">
        <name>Zn(2+)</name>
        <dbReference type="ChEBI" id="CHEBI:29105"/>
    </cofactor>
    <text evidence="6">Binds 1 zinc ion per subunit.</text>
</comment>
<feature type="compositionally biased region" description="Polar residues" evidence="8">
    <location>
        <begin position="217"/>
        <end position="232"/>
    </location>
</feature>
<accession>A0A0C3KH76</accession>
<dbReference type="EMBL" id="KN823159">
    <property type="protein sequence ID" value="KIO20838.1"/>
    <property type="molecule type" value="Genomic_DNA"/>
</dbReference>
<dbReference type="Proteomes" id="UP000054248">
    <property type="component" value="Unassembled WGS sequence"/>
</dbReference>
<evidence type="ECO:0000256" key="8">
    <source>
        <dbReference type="SAM" id="MobiDB-lite"/>
    </source>
</evidence>
<dbReference type="GO" id="GO:0008270">
    <property type="term" value="F:zinc ion binding"/>
    <property type="evidence" value="ECO:0007669"/>
    <property type="project" value="InterPro"/>
</dbReference>
<protein>
    <recommendedName>
        <fullName evidence="7">Extracellular metalloproteinase</fullName>
        <ecNumber evidence="7">3.4.24.-</ecNumber>
    </recommendedName>
    <alternativeName>
        <fullName evidence="7">Fungalysin</fullName>
    </alternativeName>
</protein>
<feature type="region of interest" description="Disordered" evidence="8">
    <location>
        <begin position="335"/>
        <end position="354"/>
    </location>
</feature>
<keyword evidence="4 6" id="KW-0862">Zinc</keyword>
<evidence type="ECO:0000256" key="7">
    <source>
        <dbReference type="RuleBase" id="RU364017"/>
    </source>
</evidence>
<sequence length="354" mass="39634">MVCPFRADNEERLWGKRQSASTQIPKRQERTRAHSLIDLVDTTDFVPPLRKLRITVPPHEQLKASDGCQRRAQNGIPVTNGIANISFDKTGKVIAFGSNMIRRDQISSPKPPFPQSSAIQSAEQALGIPHCDAVPITLWSGFHIIPSGTDPNRKWTTLTHQFQLSSMDASKWVQPYVDATNLKQRNVVQVVDFVADAEYRALELSRQDDTRDGGFTSIRNLQNLTTSPNGWHQDSDGKYTDTQGETTSSPTPSRASSPPERLKATSYLNYESNPNAPTVMNVDGARVNAFHVANKYHETLYKYRFTKAAYNFQDDDIYGKAGKGEDRVEMQVQAPRRDRANPSYRHPTAAMGVS</sequence>
<dbReference type="GO" id="GO:0006508">
    <property type="term" value="P:proteolysis"/>
    <property type="evidence" value="ECO:0007669"/>
    <property type="project" value="UniProtKB-KW"/>
</dbReference>
<dbReference type="GO" id="GO:0005615">
    <property type="term" value="C:extracellular space"/>
    <property type="evidence" value="ECO:0007669"/>
    <property type="project" value="InterPro"/>
</dbReference>
<organism evidence="9 10">
    <name type="scientific">Tulasnella calospora MUT 4182</name>
    <dbReference type="NCBI Taxonomy" id="1051891"/>
    <lineage>
        <taxon>Eukaryota</taxon>
        <taxon>Fungi</taxon>
        <taxon>Dikarya</taxon>
        <taxon>Basidiomycota</taxon>
        <taxon>Agaricomycotina</taxon>
        <taxon>Agaricomycetes</taxon>
        <taxon>Cantharellales</taxon>
        <taxon>Tulasnellaceae</taxon>
        <taxon>Tulasnella</taxon>
    </lineage>
</organism>
<dbReference type="GO" id="GO:0004222">
    <property type="term" value="F:metalloendopeptidase activity"/>
    <property type="evidence" value="ECO:0007669"/>
    <property type="project" value="InterPro"/>
</dbReference>
<dbReference type="AlphaFoldDB" id="A0A0C3KH76"/>
<dbReference type="PANTHER" id="PTHR33478:SF1">
    <property type="entry name" value="EXTRACELLULAR METALLOPROTEINASE MEP"/>
    <property type="match status" value="1"/>
</dbReference>
<dbReference type="PANTHER" id="PTHR33478">
    <property type="entry name" value="EXTRACELLULAR METALLOPROTEINASE MEP"/>
    <property type="match status" value="1"/>
</dbReference>
<comment type="similarity">
    <text evidence="7">Belongs to the peptidase M36 family.</text>
</comment>
<keyword evidence="5 7" id="KW-0482">Metalloprotease</keyword>
<keyword evidence="2 6" id="KW-0479">Metal-binding</keyword>
<name>A0A0C3KH76_9AGAM</name>
<keyword evidence="7" id="KW-0964">Secreted</keyword>
<keyword evidence="10" id="KW-1185">Reference proteome</keyword>
<dbReference type="InterPro" id="IPR001842">
    <property type="entry name" value="Peptidase_M36"/>
</dbReference>
<keyword evidence="3 7" id="KW-0378">Hydrolase</keyword>
<dbReference type="HOGENOM" id="CLU_754770_0_0_1"/>
<feature type="region of interest" description="Disordered" evidence="8">
    <location>
        <begin position="209"/>
        <end position="261"/>
    </location>
</feature>
<dbReference type="Gene3D" id="3.10.170.10">
    <property type="match status" value="1"/>
</dbReference>
<gene>
    <name evidence="9" type="ORF">M407DRAFT_29550</name>
</gene>
<dbReference type="InterPro" id="IPR050371">
    <property type="entry name" value="Fungal_virulence_M36"/>
</dbReference>
<evidence type="ECO:0000256" key="3">
    <source>
        <dbReference type="ARBA" id="ARBA00022801"/>
    </source>
</evidence>
<evidence type="ECO:0000256" key="5">
    <source>
        <dbReference type="ARBA" id="ARBA00023049"/>
    </source>
</evidence>
<comment type="subcellular location">
    <subcellularLocation>
        <location evidence="7">Secreted</location>
    </subcellularLocation>
</comment>
<evidence type="ECO:0000256" key="1">
    <source>
        <dbReference type="ARBA" id="ARBA00022670"/>
    </source>
</evidence>
<dbReference type="Pfam" id="PF02128">
    <property type="entry name" value="Peptidase_M36"/>
    <property type="match status" value="1"/>
</dbReference>
<evidence type="ECO:0000313" key="10">
    <source>
        <dbReference type="Proteomes" id="UP000054248"/>
    </source>
</evidence>
<reference evidence="10" key="2">
    <citation type="submission" date="2015-01" db="EMBL/GenBank/DDBJ databases">
        <title>Evolutionary Origins and Diversification of the Mycorrhizal Mutualists.</title>
        <authorList>
            <consortium name="DOE Joint Genome Institute"/>
            <consortium name="Mycorrhizal Genomics Consortium"/>
            <person name="Kohler A."/>
            <person name="Kuo A."/>
            <person name="Nagy L.G."/>
            <person name="Floudas D."/>
            <person name="Copeland A."/>
            <person name="Barry K.W."/>
            <person name="Cichocki N."/>
            <person name="Veneault-Fourrey C."/>
            <person name="LaButti K."/>
            <person name="Lindquist E.A."/>
            <person name="Lipzen A."/>
            <person name="Lundell T."/>
            <person name="Morin E."/>
            <person name="Murat C."/>
            <person name="Riley R."/>
            <person name="Ohm R."/>
            <person name="Sun H."/>
            <person name="Tunlid A."/>
            <person name="Henrissat B."/>
            <person name="Grigoriev I.V."/>
            <person name="Hibbett D.S."/>
            <person name="Martin F."/>
        </authorList>
    </citation>
    <scope>NUCLEOTIDE SEQUENCE [LARGE SCALE GENOMIC DNA]</scope>
    <source>
        <strain evidence="10">MUT 4182</strain>
    </source>
</reference>
<reference evidence="9 10" key="1">
    <citation type="submission" date="2014-04" db="EMBL/GenBank/DDBJ databases">
        <authorList>
            <consortium name="DOE Joint Genome Institute"/>
            <person name="Kuo A."/>
            <person name="Girlanda M."/>
            <person name="Perotto S."/>
            <person name="Kohler A."/>
            <person name="Nagy L.G."/>
            <person name="Floudas D."/>
            <person name="Copeland A."/>
            <person name="Barry K.W."/>
            <person name="Cichocki N."/>
            <person name="Veneault-Fourrey C."/>
            <person name="LaButti K."/>
            <person name="Lindquist E.A."/>
            <person name="Lipzen A."/>
            <person name="Lundell T."/>
            <person name="Morin E."/>
            <person name="Murat C."/>
            <person name="Sun H."/>
            <person name="Tunlid A."/>
            <person name="Henrissat B."/>
            <person name="Grigoriev I.V."/>
            <person name="Hibbett D.S."/>
            <person name="Martin F."/>
            <person name="Nordberg H.P."/>
            <person name="Cantor M.N."/>
            <person name="Hua S.X."/>
        </authorList>
    </citation>
    <scope>NUCLEOTIDE SEQUENCE [LARGE SCALE GENOMIC DNA]</scope>
    <source>
        <strain evidence="9 10">MUT 4182</strain>
    </source>
</reference>
<evidence type="ECO:0000256" key="4">
    <source>
        <dbReference type="ARBA" id="ARBA00022833"/>
    </source>
</evidence>
<evidence type="ECO:0000313" key="9">
    <source>
        <dbReference type="EMBL" id="KIO20838.1"/>
    </source>
</evidence>
<dbReference type="OrthoDB" id="3227768at2759"/>
<evidence type="ECO:0000256" key="2">
    <source>
        <dbReference type="ARBA" id="ARBA00022723"/>
    </source>
</evidence>
<keyword evidence="7" id="KW-0865">Zymogen</keyword>
<evidence type="ECO:0000256" key="6">
    <source>
        <dbReference type="PIRSR" id="PIRSR601842-2"/>
    </source>
</evidence>
<feature type="binding site" evidence="6">
    <location>
        <position position="196"/>
    </location>
    <ligand>
        <name>Zn(2+)</name>
        <dbReference type="ChEBI" id="CHEBI:29105"/>
        <note>catalytic</note>
    </ligand>
</feature>